<proteinExistence type="predicted"/>
<organism evidence="2">
    <name type="scientific">Castellaniella ginsengisoli</name>
    <dbReference type="NCBI Taxonomy" id="546114"/>
    <lineage>
        <taxon>Bacteria</taxon>
        <taxon>Pseudomonadati</taxon>
        <taxon>Pseudomonadota</taxon>
        <taxon>Betaproteobacteria</taxon>
        <taxon>Burkholderiales</taxon>
        <taxon>Alcaligenaceae</taxon>
        <taxon>Castellaniella</taxon>
    </lineage>
</organism>
<protein>
    <submittedName>
        <fullName evidence="2">DUF1007 family protein</fullName>
    </submittedName>
</protein>
<dbReference type="AlphaFoldDB" id="A0AB39D9Y9"/>
<evidence type="ECO:0000256" key="1">
    <source>
        <dbReference type="SAM" id="MobiDB-lite"/>
    </source>
</evidence>
<gene>
    <name evidence="2" type="ORF">ABRZ09_03970</name>
</gene>
<sequence length="226" mass="24575">MTAHPVSARLGIGRRIRCLAGLLAAAFLALRPLAGQAHPHAWIDVRSTAVFSPQGMLIALKEQWLFDELYSAAVMEGLASESPSGRATAQAFAAMAMENLEAYDYFTKITVDGHAARLGKAAAFEGAMIGHQLLLSFTAPLAEPVDPVSRQVTYAIYDPSYYIQMMHRPEQAPAIEGKARRPCRPQLVPPNPTPEDIARAYALDRTEQADDDLGDLFAEKVALQCP</sequence>
<evidence type="ECO:0000313" key="2">
    <source>
        <dbReference type="EMBL" id="XDJ51022.1"/>
    </source>
</evidence>
<accession>A0AB39D9Y9</accession>
<name>A0AB39D9Y9_9BURK</name>
<dbReference type="Pfam" id="PF06226">
    <property type="entry name" value="DUF1007"/>
    <property type="match status" value="1"/>
</dbReference>
<feature type="region of interest" description="Disordered" evidence="1">
    <location>
        <begin position="176"/>
        <end position="195"/>
    </location>
</feature>
<dbReference type="RefSeq" id="WP_368647332.1">
    <property type="nucleotide sequence ID" value="NZ_CP158255.1"/>
</dbReference>
<dbReference type="EMBL" id="CP158255">
    <property type="protein sequence ID" value="XDJ51022.1"/>
    <property type="molecule type" value="Genomic_DNA"/>
</dbReference>
<reference evidence="2" key="1">
    <citation type="submission" date="2024-05" db="EMBL/GenBank/DDBJ databases">
        <authorList>
            <person name="Luo Y.-C."/>
            <person name="Nicholds J."/>
            <person name="Mortimer T."/>
            <person name="Maboni G."/>
        </authorList>
    </citation>
    <scope>NUCLEOTIDE SEQUENCE</scope>
    <source>
        <strain evidence="2">151108</strain>
    </source>
</reference>
<dbReference type="InterPro" id="IPR010412">
    <property type="entry name" value="DUF1007"/>
</dbReference>